<dbReference type="GO" id="GO:0045944">
    <property type="term" value="P:positive regulation of transcription by RNA polymerase II"/>
    <property type="evidence" value="ECO:0000318"/>
    <property type="project" value="GO_Central"/>
</dbReference>
<keyword evidence="6" id="KW-0804">Transcription</keyword>
<evidence type="ECO:0000256" key="3">
    <source>
        <dbReference type="ARBA" id="ARBA00019694"/>
    </source>
</evidence>
<dbReference type="STRING" id="10228.B3RJP3"/>
<evidence type="ECO:0000259" key="10">
    <source>
        <dbReference type="Pfam" id="PF11232"/>
    </source>
</evidence>
<dbReference type="CTD" id="6748951"/>
<sequence length="615" mass="69442">MVKMKLHKRRFNGGGVEEYSAIEDGLGVALQCFDDMQAKYHKENGAIRDKFCILVCNSSPCGIPSSACYQYCGYSCERIAELIGSSIIEDLHVMPSQDYATSPHHLVLLKGFKLATKERSEPKTTVEPKPQPVVTNGTKEHRTVNDATANTRNFIPPSTSINSPPKNTPVVVTAASETIMPPVRPSVTNAVPMVAPVSLVTPPQTAFNPTPRDIPPVKVANRDKPNSNEAIPEIRKDNTSRSYPHTNPSTTKASLEITNRFPNTNPTVPPNVRHPQPNVNVQRHLIWSGLLSWERHNNKVDRRSGETLSVNGYAYSNENIRGEDWPRQLILRFVPGNLLAEMMPLLRKSIQILFHISMTDNNTKNLIQTLTQNKVVAFISFQGISLNPEEKLRLLILTYNPKKNFTGYIPRDQMDFVQKFQVVMKKSRETQKQKQQMQSGGYPPHSVGQPQMYVNQQQQQPQPQQSLLQSHSMKTPVGAQQLSSLSTSQSGPITSTKNSMVNMTRSSNFELGANSLHLNQQRQGNTMQQQQQSQVRNFLNQQQQSNVTQPPQQQLLNQQQQQQQQQQQRQSMSHQHNWALQQRLQRMQSAQNQSQQLANTLNSAQNRAPSEDWYP</sequence>
<dbReference type="KEGG" id="tad:TRIADDRAFT_51537"/>
<evidence type="ECO:0000256" key="4">
    <source>
        <dbReference type="ARBA" id="ARBA00023015"/>
    </source>
</evidence>
<dbReference type="eggNOG" id="ENOG502QRN5">
    <property type="taxonomic scope" value="Eukaryota"/>
</dbReference>
<gene>
    <name evidence="12" type="ORF">TRIADDRAFT_51537</name>
</gene>
<comment type="subcellular location">
    <subcellularLocation>
        <location evidence="1">Nucleus</location>
    </subcellularLocation>
</comment>
<feature type="region of interest" description="Disordered" evidence="9">
    <location>
        <begin position="427"/>
        <end position="499"/>
    </location>
</feature>
<protein>
    <recommendedName>
        <fullName evidence="3">Mediator of RNA polymerase II transcription subunit 25</fullName>
    </recommendedName>
    <alternativeName>
        <fullName evidence="8">Mediator complex subunit 25</fullName>
    </alternativeName>
</protein>
<evidence type="ECO:0000256" key="2">
    <source>
        <dbReference type="ARBA" id="ARBA00009102"/>
    </source>
</evidence>
<dbReference type="PhylomeDB" id="B3RJP3"/>
<feature type="compositionally biased region" description="Basic and acidic residues" evidence="9">
    <location>
        <begin position="220"/>
        <end position="239"/>
    </location>
</feature>
<keyword evidence="4" id="KW-0805">Transcription regulation</keyword>
<feature type="compositionally biased region" description="Low complexity" evidence="9">
    <location>
        <begin position="456"/>
        <end position="470"/>
    </location>
</feature>
<reference evidence="12 13" key="1">
    <citation type="journal article" date="2008" name="Nature">
        <title>The Trichoplax genome and the nature of placozoans.</title>
        <authorList>
            <person name="Srivastava M."/>
            <person name="Begovic E."/>
            <person name="Chapman J."/>
            <person name="Putnam N.H."/>
            <person name="Hellsten U."/>
            <person name="Kawashima T."/>
            <person name="Kuo A."/>
            <person name="Mitros T."/>
            <person name="Salamov A."/>
            <person name="Carpenter M.L."/>
            <person name="Signorovitch A.Y."/>
            <person name="Moreno M.A."/>
            <person name="Kamm K."/>
            <person name="Grimwood J."/>
            <person name="Schmutz J."/>
            <person name="Shapiro H."/>
            <person name="Grigoriev I.V."/>
            <person name="Buss L.W."/>
            <person name="Schierwater B."/>
            <person name="Dellaporta S.L."/>
            <person name="Rokhsar D.S."/>
        </authorList>
    </citation>
    <scope>NUCLEOTIDE SEQUENCE [LARGE SCALE GENOMIC DNA]</scope>
    <source>
        <strain evidence="12 13">Grell-BS-1999</strain>
    </source>
</reference>
<dbReference type="OrthoDB" id="7690434at2759"/>
<feature type="compositionally biased region" description="Polar residues" evidence="9">
    <location>
        <begin position="571"/>
        <end position="583"/>
    </location>
</feature>
<evidence type="ECO:0000256" key="8">
    <source>
        <dbReference type="ARBA" id="ARBA00031958"/>
    </source>
</evidence>
<dbReference type="EMBL" id="DS985241">
    <property type="protein sequence ID" value="EDV29329.1"/>
    <property type="molecule type" value="Genomic_DNA"/>
</dbReference>
<dbReference type="GO" id="GO:0016592">
    <property type="term" value="C:mediator complex"/>
    <property type="evidence" value="ECO:0000318"/>
    <property type="project" value="GO_Central"/>
</dbReference>
<dbReference type="GO" id="GO:0005667">
    <property type="term" value="C:transcription regulator complex"/>
    <property type="evidence" value="ECO:0000318"/>
    <property type="project" value="GO_Central"/>
</dbReference>
<dbReference type="Pfam" id="PF11265">
    <property type="entry name" value="Med25_VWA"/>
    <property type="match status" value="1"/>
</dbReference>
<dbReference type="Gene3D" id="2.40.290.30">
    <property type="entry name" value="Mediator complex subunit 25, ACID domain"/>
    <property type="match status" value="1"/>
</dbReference>
<dbReference type="GeneID" id="6748951"/>
<dbReference type="OMA" id="NDQQKIP"/>
<dbReference type="InParanoid" id="B3RJP3"/>
<dbReference type="InterPro" id="IPR021419">
    <property type="entry name" value="Mediator_Med25_VWA"/>
</dbReference>
<feature type="compositionally biased region" description="Low complexity" evidence="9">
    <location>
        <begin position="584"/>
        <end position="603"/>
    </location>
</feature>
<name>B3RJP3_TRIAD</name>
<feature type="region of interest" description="Disordered" evidence="9">
    <location>
        <begin position="542"/>
        <end position="615"/>
    </location>
</feature>
<accession>B3RJP3</accession>
<comment type="similarity">
    <text evidence="2">Belongs to the Mediator complex subunit 25 family.</text>
</comment>
<evidence type="ECO:0000256" key="9">
    <source>
        <dbReference type="SAM" id="MobiDB-lite"/>
    </source>
</evidence>
<dbReference type="Proteomes" id="UP000009022">
    <property type="component" value="Unassembled WGS sequence"/>
</dbReference>
<evidence type="ECO:0000313" key="12">
    <source>
        <dbReference type="EMBL" id="EDV29329.1"/>
    </source>
</evidence>
<feature type="domain" description="Mediator complex subunit Med25 PTOV" evidence="10">
    <location>
        <begin position="282"/>
        <end position="428"/>
    </location>
</feature>
<dbReference type="HOGENOM" id="CLU_444347_0_0_1"/>
<dbReference type="AlphaFoldDB" id="B3RJP3"/>
<feature type="compositionally biased region" description="Polar residues" evidence="9">
    <location>
        <begin position="240"/>
        <end position="251"/>
    </location>
</feature>
<dbReference type="InterPro" id="IPR021394">
    <property type="entry name" value="Med25_PTOV"/>
</dbReference>
<keyword evidence="5" id="KW-0010">Activator</keyword>
<evidence type="ECO:0000256" key="6">
    <source>
        <dbReference type="ARBA" id="ARBA00023163"/>
    </source>
</evidence>
<keyword evidence="7" id="KW-0539">Nucleus</keyword>
<proteinExistence type="inferred from homology"/>
<evidence type="ECO:0000256" key="7">
    <source>
        <dbReference type="ARBA" id="ARBA00023242"/>
    </source>
</evidence>
<dbReference type="InterPro" id="IPR038196">
    <property type="entry name" value="Med25_PTOV_sf"/>
</dbReference>
<dbReference type="Pfam" id="PF11232">
    <property type="entry name" value="Med25"/>
    <property type="match status" value="1"/>
</dbReference>
<dbReference type="PANTHER" id="PTHR12433">
    <property type="entry name" value="MEDIATOR OF RNA POLYMERASE II TRANSCRIPTION SUBUNIT 25"/>
    <property type="match status" value="1"/>
</dbReference>
<dbReference type="PANTHER" id="PTHR12433:SF11">
    <property type="entry name" value="MEDIATOR OF RNA POLYMERASE II TRANSCRIPTION SUBUNIT 25"/>
    <property type="match status" value="1"/>
</dbReference>
<feature type="compositionally biased region" description="Low complexity" evidence="9">
    <location>
        <begin position="542"/>
        <end position="570"/>
    </location>
</feature>
<dbReference type="RefSeq" id="XP_002108531.1">
    <property type="nucleotide sequence ID" value="XM_002108495.1"/>
</dbReference>
<evidence type="ECO:0000259" key="11">
    <source>
        <dbReference type="Pfam" id="PF11265"/>
    </source>
</evidence>
<evidence type="ECO:0000256" key="5">
    <source>
        <dbReference type="ARBA" id="ARBA00023159"/>
    </source>
</evidence>
<evidence type="ECO:0000313" key="13">
    <source>
        <dbReference type="Proteomes" id="UP000009022"/>
    </source>
</evidence>
<evidence type="ECO:0000256" key="1">
    <source>
        <dbReference type="ARBA" id="ARBA00004123"/>
    </source>
</evidence>
<feature type="compositionally biased region" description="Low complexity" evidence="9">
    <location>
        <begin position="480"/>
        <end position="490"/>
    </location>
</feature>
<keyword evidence="13" id="KW-1185">Reference proteome</keyword>
<organism evidence="12 13">
    <name type="scientific">Trichoplax adhaerens</name>
    <name type="common">Trichoplax reptans</name>
    <dbReference type="NCBI Taxonomy" id="10228"/>
    <lineage>
        <taxon>Eukaryota</taxon>
        <taxon>Metazoa</taxon>
        <taxon>Placozoa</taxon>
        <taxon>Uniplacotomia</taxon>
        <taxon>Trichoplacea</taxon>
        <taxon>Trichoplacidae</taxon>
        <taxon>Trichoplax</taxon>
    </lineage>
</organism>
<feature type="domain" description="Mediator of RNA polymerase II transcription subunit 25 von Willebrand factor type A" evidence="11">
    <location>
        <begin position="4"/>
        <end position="86"/>
    </location>
</feature>
<feature type="region of interest" description="Disordered" evidence="9">
    <location>
        <begin position="204"/>
        <end position="251"/>
    </location>
</feature>